<evidence type="ECO:0000256" key="4">
    <source>
        <dbReference type="ARBA" id="ARBA00022989"/>
    </source>
</evidence>
<sequence>MVIELLKIVCVKTIGDSFVKDGYLNKQYCSDIVNSLSNQLILENNTLYVLDHLVNTIRRIIYLTNSNTGRNIDFRIKNRRTAGLIKNNPFEKITKSIETIAVYIYDKNINSFETIYVDLDIDDYLYIIFSLFPKPLYNLFSKNIGLIKFTIVGFTGFLVNLITLYVSTNLYSKLASYEFATMLGSITSFETSLLWNFLLHEYWTFRDRGLKHDKVNLVIRWIKYHIGSIISLFSQVSIVTTLSGYLHYPLYLSLIIGVLTGYISNYVFSSKITWRR</sequence>
<comment type="caution">
    <text evidence="8">The sequence shown here is derived from an EMBL/GenBank/DDBJ whole genome shotgun (WGS) entry which is preliminary data.</text>
</comment>
<proteinExistence type="inferred from homology"/>
<evidence type="ECO:0000313" key="8">
    <source>
        <dbReference type="EMBL" id="HGM58243.1"/>
    </source>
</evidence>
<accession>A0A7C4H8J4</accession>
<feature type="transmembrane region" description="Helical" evidence="6">
    <location>
        <begin position="146"/>
        <end position="167"/>
    </location>
</feature>
<feature type="transmembrane region" description="Helical" evidence="6">
    <location>
        <begin position="179"/>
        <end position="200"/>
    </location>
</feature>
<dbReference type="PANTHER" id="PTHR38459:SF1">
    <property type="entry name" value="PROPHAGE BACTOPRENOL-LINKED GLUCOSE TRANSLOCASE HOMOLOG"/>
    <property type="match status" value="1"/>
</dbReference>
<dbReference type="GO" id="GO:0005886">
    <property type="term" value="C:plasma membrane"/>
    <property type="evidence" value="ECO:0007669"/>
    <property type="project" value="TreeGrafter"/>
</dbReference>
<evidence type="ECO:0000256" key="3">
    <source>
        <dbReference type="ARBA" id="ARBA00022692"/>
    </source>
</evidence>
<dbReference type="GO" id="GO:0000271">
    <property type="term" value="P:polysaccharide biosynthetic process"/>
    <property type="evidence" value="ECO:0007669"/>
    <property type="project" value="InterPro"/>
</dbReference>
<comment type="similarity">
    <text evidence="2">Belongs to the GtrA family.</text>
</comment>
<keyword evidence="3 6" id="KW-0812">Transmembrane</keyword>
<evidence type="ECO:0000256" key="6">
    <source>
        <dbReference type="SAM" id="Phobius"/>
    </source>
</evidence>
<evidence type="ECO:0000259" key="7">
    <source>
        <dbReference type="Pfam" id="PF04138"/>
    </source>
</evidence>
<dbReference type="InterPro" id="IPR051401">
    <property type="entry name" value="GtrA_CellWall_Glycosyl"/>
</dbReference>
<name>A0A7C4H8J4_STAMA</name>
<dbReference type="AlphaFoldDB" id="A0A7C4H8J4"/>
<comment type="subcellular location">
    <subcellularLocation>
        <location evidence="1">Membrane</location>
        <topology evidence="1">Multi-pass membrane protein</topology>
    </subcellularLocation>
</comment>
<keyword evidence="4 6" id="KW-1133">Transmembrane helix</keyword>
<evidence type="ECO:0000256" key="1">
    <source>
        <dbReference type="ARBA" id="ARBA00004141"/>
    </source>
</evidence>
<evidence type="ECO:0000256" key="2">
    <source>
        <dbReference type="ARBA" id="ARBA00009399"/>
    </source>
</evidence>
<feature type="transmembrane region" description="Helical" evidence="6">
    <location>
        <begin position="248"/>
        <end position="268"/>
    </location>
</feature>
<feature type="domain" description="GtrA/DPMS transmembrane" evidence="7">
    <location>
        <begin position="148"/>
        <end position="274"/>
    </location>
</feature>
<feature type="transmembrane region" description="Helical" evidence="6">
    <location>
        <begin position="221"/>
        <end position="242"/>
    </location>
</feature>
<dbReference type="InterPro" id="IPR007267">
    <property type="entry name" value="GtrA_DPMS_TM"/>
</dbReference>
<keyword evidence="5 6" id="KW-0472">Membrane</keyword>
<protein>
    <submittedName>
        <fullName evidence="8">GtrA family protein</fullName>
    </submittedName>
</protein>
<organism evidence="8">
    <name type="scientific">Staphylothermus marinus</name>
    <dbReference type="NCBI Taxonomy" id="2280"/>
    <lineage>
        <taxon>Archaea</taxon>
        <taxon>Thermoproteota</taxon>
        <taxon>Thermoprotei</taxon>
        <taxon>Desulfurococcales</taxon>
        <taxon>Desulfurococcaceae</taxon>
        <taxon>Staphylothermus</taxon>
    </lineage>
</organism>
<gene>
    <name evidence="8" type="ORF">ENU14_01455</name>
</gene>
<dbReference type="EMBL" id="DTBJ01000014">
    <property type="protein sequence ID" value="HGM58243.1"/>
    <property type="molecule type" value="Genomic_DNA"/>
</dbReference>
<dbReference type="Pfam" id="PF04138">
    <property type="entry name" value="GtrA_DPMS_TM"/>
    <property type="match status" value="1"/>
</dbReference>
<reference evidence="8" key="1">
    <citation type="journal article" date="2020" name="mSystems">
        <title>Genome- and Community-Level Interaction Insights into Carbon Utilization and Element Cycling Functions of Hydrothermarchaeota in Hydrothermal Sediment.</title>
        <authorList>
            <person name="Zhou Z."/>
            <person name="Liu Y."/>
            <person name="Xu W."/>
            <person name="Pan J."/>
            <person name="Luo Z.H."/>
            <person name="Li M."/>
        </authorList>
    </citation>
    <scope>NUCLEOTIDE SEQUENCE [LARGE SCALE GENOMIC DNA]</scope>
    <source>
        <strain evidence="8">SpSt-642</strain>
    </source>
</reference>
<dbReference type="PANTHER" id="PTHR38459">
    <property type="entry name" value="PROPHAGE BACTOPRENOL-LINKED GLUCOSE TRANSLOCASE HOMOLOG"/>
    <property type="match status" value="1"/>
</dbReference>
<evidence type="ECO:0000256" key="5">
    <source>
        <dbReference type="ARBA" id="ARBA00023136"/>
    </source>
</evidence>